<accession>A0ABP4YDH7</accession>
<evidence type="ECO:0000259" key="1">
    <source>
        <dbReference type="Pfam" id="PF05117"/>
    </source>
</evidence>
<reference evidence="3" key="1">
    <citation type="journal article" date="2019" name="Int. J. Syst. Evol. Microbiol.">
        <title>The Global Catalogue of Microorganisms (GCM) 10K type strain sequencing project: providing services to taxonomists for standard genome sequencing and annotation.</title>
        <authorList>
            <consortium name="The Broad Institute Genomics Platform"/>
            <consortium name="The Broad Institute Genome Sequencing Center for Infectious Disease"/>
            <person name="Wu L."/>
            <person name="Ma J."/>
        </authorList>
    </citation>
    <scope>NUCLEOTIDE SEQUENCE [LARGE SCALE GENOMIC DNA]</scope>
    <source>
        <strain evidence="3">JCM 15592</strain>
    </source>
</reference>
<dbReference type="Pfam" id="PF05117">
    <property type="entry name" value="DUF695"/>
    <property type="match status" value="1"/>
</dbReference>
<dbReference type="RefSeq" id="WP_344087958.1">
    <property type="nucleotide sequence ID" value="NZ_BAAAPO010000052.1"/>
</dbReference>
<proteinExistence type="predicted"/>
<evidence type="ECO:0000313" key="3">
    <source>
        <dbReference type="Proteomes" id="UP001499938"/>
    </source>
</evidence>
<dbReference type="EMBL" id="BAAAPO010000052">
    <property type="protein sequence ID" value="GAA1806426.1"/>
    <property type="molecule type" value="Genomic_DNA"/>
</dbReference>
<organism evidence="2 3">
    <name type="scientific">Nostocoides veronense</name>
    <dbReference type="NCBI Taxonomy" id="330836"/>
    <lineage>
        <taxon>Bacteria</taxon>
        <taxon>Bacillati</taxon>
        <taxon>Actinomycetota</taxon>
        <taxon>Actinomycetes</taxon>
        <taxon>Micrococcales</taxon>
        <taxon>Intrasporangiaceae</taxon>
        <taxon>Nostocoides</taxon>
    </lineage>
</organism>
<name>A0ABP4YDH7_9MICO</name>
<feature type="domain" description="DUF695" evidence="1">
    <location>
        <begin position="238"/>
        <end position="333"/>
    </location>
</feature>
<gene>
    <name evidence="2" type="ORF">GCM10009811_32470</name>
</gene>
<evidence type="ECO:0000313" key="2">
    <source>
        <dbReference type="EMBL" id="GAA1806426.1"/>
    </source>
</evidence>
<dbReference type="InterPro" id="IPR016097">
    <property type="entry name" value="DUF695"/>
</dbReference>
<comment type="caution">
    <text evidence="2">The sequence shown here is derived from an EMBL/GenBank/DDBJ whole genome shotgun (WGS) entry which is preliminary data.</text>
</comment>
<protein>
    <recommendedName>
        <fullName evidence="1">DUF695 domain-containing protein</fullName>
    </recommendedName>
</protein>
<keyword evidence="3" id="KW-1185">Reference proteome</keyword>
<dbReference type="Proteomes" id="UP001499938">
    <property type="component" value="Unassembled WGS sequence"/>
</dbReference>
<sequence length="339" mass="35646">MSEAGADGIPAFWQWWASEGSALAGQVVAGQAGPEILAPLTERVAAIDPGLQWEFGPGRESLHLLTVTAAGDPELRAIARAWLQAAPPSDLTWGYADLRAADSGAAESTIEFAGRTIALGDFVVAAHRGSTSIDVAVHHPVFADVGEDEAAQLTYLALDCFLGEEATETWIGGVTWPGEPPLDSFPLRHLGSIVRDFADGHRDADGAPTWLMLRGTGPSGLPVLAMAQVPLRQITFPLFDTHLAVTIPYADRTAEGLPAASSLEALRDLEDQLTEAIGADGRIVAHQSHDGVRLLHAYADGRTDAGERAAAVAADWPEGDAQTVVTPDPGWALVNHLAG</sequence>